<dbReference type="AlphaFoldDB" id="A0A7C5DEX2"/>
<dbReference type="GO" id="GO:0046872">
    <property type="term" value="F:metal ion binding"/>
    <property type="evidence" value="ECO:0007669"/>
    <property type="project" value="UniProtKB-KW"/>
</dbReference>
<dbReference type="SUPFAM" id="SSF51556">
    <property type="entry name" value="Metallo-dependent hydrolases"/>
    <property type="match status" value="1"/>
</dbReference>
<evidence type="ECO:0000256" key="2">
    <source>
        <dbReference type="ARBA" id="ARBA00022723"/>
    </source>
</evidence>
<dbReference type="InterPro" id="IPR032466">
    <property type="entry name" value="Metal_Hydrolase"/>
</dbReference>
<dbReference type="NCBIfam" id="TIGR00010">
    <property type="entry name" value="YchF/TatD family DNA exonuclease"/>
    <property type="match status" value="1"/>
</dbReference>
<feature type="binding site" evidence="4">
    <location>
        <position position="160"/>
    </location>
    <ligand>
        <name>a divalent metal cation</name>
        <dbReference type="ChEBI" id="CHEBI:60240"/>
        <label>2</label>
    </ligand>
</feature>
<dbReference type="PANTHER" id="PTHR46124:SF2">
    <property type="entry name" value="D-AMINOACYL-TRNA DEACYLASE"/>
    <property type="match status" value="1"/>
</dbReference>
<feature type="binding site" evidence="4">
    <location>
        <position position="14"/>
    </location>
    <ligand>
        <name>a divalent metal cation</name>
        <dbReference type="ChEBI" id="CHEBI:60240"/>
        <label>1</label>
    </ligand>
</feature>
<proteinExistence type="inferred from homology"/>
<dbReference type="GO" id="GO:0005829">
    <property type="term" value="C:cytosol"/>
    <property type="evidence" value="ECO:0007669"/>
    <property type="project" value="TreeGrafter"/>
</dbReference>
<dbReference type="Proteomes" id="UP000886058">
    <property type="component" value="Unassembled WGS sequence"/>
</dbReference>
<accession>A0A7C5DEX2</accession>
<dbReference type="PANTHER" id="PTHR46124">
    <property type="entry name" value="D-AMINOACYL-TRNA DEACYLASE"/>
    <property type="match status" value="1"/>
</dbReference>
<dbReference type="InterPro" id="IPR001130">
    <property type="entry name" value="TatD-like"/>
</dbReference>
<comment type="caution">
    <text evidence="5">The sequence shown here is derived from an EMBL/GenBank/DDBJ whole genome shotgun (WGS) entry which is preliminary data.</text>
</comment>
<feature type="binding site" evidence="4">
    <location>
        <position position="209"/>
    </location>
    <ligand>
        <name>a divalent metal cation</name>
        <dbReference type="ChEBI" id="CHEBI:60240"/>
        <label>1</label>
    </ligand>
</feature>
<feature type="binding site" evidence="4">
    <location>
        <position position="99"/>
    </location>
    <ligand>
        <name>a divalent metal cation</name>
        <dbReference type="ChEBI" id="CHEBI:60240"/>
        <label>1</label>
    </ligand>
</feature>
<evidence type="ECO:0000256" key="4">
    <source>
        <dbReference type="PIRSR" id="PIRSR005902-1"/>
    </source>
</evidence>
<reference evidence="5" key="1">
    <citation type="journal article" date="2020" name="mSystems">
        <title>Genome- and Community-Level Interaction Insights into Carbon Utilization and Element Cycling Functions of Hydrothermarchaeota in Hydrothermal Sediment.</title>
        <authorList>
            <person name="Zhou Z."/>
            <person name="Liu Y."/>
            <person name="Xu W."/>
            <person name="Pan J."/>
            <person name="Luo Z.H."/>
            <person name="Li M."/>
        </authorList>
    </citation>
    <scope>NUCLEOTIDE SEQUENCE [LARGE SCALE GENOMIC DNA]</scope>
    <source>
        <strain evidence="5">HyVt-633</strain>
    </source>
</reference>
<dbReference type="PIRSF" id="PIRSF005902">
    <property type="entry name" value="DNase_TatD"/>
    <property type="match status" value="1"/>
</dbReference>
<protein>
    <submittedName>
        <fullName evidence="5">TatD family deoxyribonuclease</fullName>
    </submittedName>
</protein>
<dbReference type="EMBL" id="DRSQ01000167">
    <property type="protein sequence ID" value="HHE32589.1"/>
    <property type="molecule type" value="Genomic_DNA"/>
</dbReference>
<dbReference type="Gene3D" id="3.20.20.140">
    <property type="entry name" value="Metal-dependent hydrolases"/>
    <property type="match status" value="1"/>
</dbReference>
<feature type="binding site" evidence="4">
    <location>
        <position position="12"/>
    </location>
    <ligand>
        <name>a divalent metal cation</name>
        <dbReference type="ChEBI" id="CHEBI:60240"/>
        <label>1</label>
    </ligand>
</feature>
<dbReference type="CDD" id="cd01310">
    <property type="entry name" value="TatD_DNAse"/>
    <property type="match status" value="1"/>
</dbReference>
<name>A0A7C5DEX2_9CHLB</name>
<dbReference type="Pfam" id="PF01026">
    <property type="entry name" value="TatD_DNase"/>
    <property type="match status" value="1"/>
</dbReference>
<dbReference type="GO" id="GO:0004536">
    <property type="term" value="F:DNA nuclease activity"/>
    <property type="evidence" value="ECO:0007669"/>
    <property type="project" value="InterPro"/>
</dbReference>
<dbReference type="GO" id="GO:0016788">
    <property type="term" value="F:hydrolase activity, acting on ester bonds"/>
    <property type="evidence" value="ECO:0007669"/>
    <property type="project" value="InterPro"/>
</dbReference>
<dbReference type="FunFam" id="3.20.20.140:FF:000005">
    <property type="entry name" value="TatD family hydrolase"/>
    <property type="match status" value="1"/>
</dbReference>
<evidence type="ECO:0000313" key="5">
    <source>
        <dbReference type="EMBL" id="HHE32589.1"/>
    </source>
</evidence>
<keyword evidence="3" id="KW-0378">Hydrolase</keyword>
<gene>
    <name evidence="5" type="ORF">ENL07_08200</name>
</gene>
<keyword evidence="2 4" id="KW-0479">Metal-binding</keyword>
<comment type="similarity">
    <text evidence="1">Belongs to the metallo-dependent hydrolases superfamily. TatD-type hydrolase family.</text>
</comment>
<feature type="binding site" evidence="4">
    <location>
        <position position="135"/>
    </location>
    <ligand>
        <name>a divalent metal cation</name>
        <dbReference type="ChEBI" id="CHEBI:60240"/>
        <label>2</label>
    </ligand>
</feature>
<evidence type="ECO:0000256" key="1">
    <source>
        <dbReference type="ARBA" id="ARBA00009275"/>
    </source>
</evidence>
<organism evidence="5">
    <name type="scientific">Chlorobaculum parvum</name>
    <dbReference type="NCBI Taxonomy" id="274539"/>
    <lineage>
        <taxon>Bacteria</taxon>
        <taxon>Pseudomonadati</taxon>
        <taxon>Chlorobiota</taxon>
        <taxon>Chlorobiia</taxon>
        <taxon>Chlorobiales</taxon>
        <taxon>Chlorobiaceae</taxon>
        <taxon>Chlorobaculum</taxon>
    </lineage>
</organism>
<sequence length="261" mass="29045">MTTSTPVLADIHCHLSFPEFDADREQVIERLREAGVGLLIDPGTCAESSRRSIGLAGRYDFIYANVGLHPSEVTAPPTPEMYEELETLARSEKVVGIGEIGLDYHWPDHHPEAQQEAFREMLRMATRLDLPVVIHCRDAWPDMLRILGEKRSSALRGAMHCFSGDIEMAQRSIELGLKLSIPGIVTYKKSNLPEVVQAVGLNDLLSETDAPYLAPVPKRGKRNEPAFVAHTVRKIADLRPESFEKVAEALLQNARKLFAIA</sequence>
<dbReference type="InterPro" id="IPR015991">
    <property type="entry name" value="TatD/YcfH-like"/>
</dbReference>
<evidence type="ECO:0000256" key="3">
    <source>
        <dbReference type="ARBA" id="ARBA00022801"/>
    </source>
</evidence>